<keyword evidence="1" id="KW-1133">Transmembrane helix</keyword>
<dbReference type="AlphaFoldDB" id="A0AAC9XL67"/>
<dbReference type="Proteomes" id="UP000264880">
    <property type="component" value="Chromosome"/>
</dbReference>
<evidence type="ECO:0000313" key="2">
    <source>
        <dbReference type="EMBL" id="ASJ22033.1"/>
    </source>
</evidence>
<keyword evidence="3" id="KW-1185">Reference proteome</keyword>
<sequence length="428" mass="50926">MKNLITKFMDKDIIILLAVVILVAAVIIILNIPKNNAKKNPVRFYKNNFFMLKDKINNIYIYVYEYRTNDIENHNDLYFPKDNVFPYLGRVYINNDNGFIINDVYFSSERIGVKNYYDKDNTILINKHSSEGNKSYGYEPETFAEIKFKTKLDDTLKSKIDYVIEFKPYDSIVDYVGDNIKKTLRDPVKIEGTFEIIREDEAEIIRLHNIDILGLYNDKSILFSSERIFSGNVFNFDYLFINGKEKINSSINGVREFSDEFLKDKINENKNIVESYVKESKKRHWKSLMDESILNYIDNYADYYNELKEFKSFNILYYDDKTISLYKRVSKLEDFKLAEIDNMFMTFEMESQKLISPYLKDLVNDPEELLKKYNAPSDFYSNIDNLVFGITDSFIIIMKEKGYGKIFIDYKNIKEYVNKEHYLYYLFN</sequence>
<evidence type="ECO:0000256" key="1">
    <source>
        <dbReference type="SAM" id="Phobius"/>
    </source>
</evidence>
<reference evidence="2 3" key="1">
    <citation type="submission" date="2017-02" db="EMBL/GenBank/DDBJ databases">
        <title>Complete genome sequence of Brachyspira hampsonii genomovar I strain NSH-16 (ATCC BAA-2463).</title>
        <authorList>
            <person name="Mirajkar N.S."/>
            <person name="Gebhart C.J."/>
        </authorList>
    </citation>
    <scope>NUCLEOTIDE SEQUENCE [LARGE SCALE GENOMIC DNA]</scope>
    <source>
        <strain evidence="2 3">NSH-16</strain>
    </source>
</reference>
<evidence type="ECO:0000313" key="3">
    <source>
        <dbReference type="Proteomes" id="UP000264880"/>
    </source>
</evidence>
<name>A0AAC9XL67_9SPIR</name>
<evidence type="ECO:0008006" key="4">
    <source>
        <dbReference type="Google" id="ProtNLM"/>
    </source>
</evidence>
<organism evidence="2 3">
    <name type="scientific">Brachyspira hampsonii</name>
    <dbReference type="NCBI Taxonomy" id="1287055"/>
    <lineage>
        <taxon>Bacteria</taxon>
        <taxon>Pseudomonadati</taxon>
        <taxon>Spirochaetota</taxon>
        <taxon>Spirochaetia</taxon>
        <taxon>Brachyspirales</taxon>
        <taxon>Brachyspiraceae</taxon>
        <taxon>Brachyspira</taxon>
    </lineage>
</organism>
<proteinExistence type="predicted"/>
<protein>
    <recommendedName>
        <fullName evidence="4">Ankyrin</fullName>
    </recommendedName>
</protein>
<dbReference type="KEGG" id="bhp:BHAMNSH16_10480"/>
<keyword evidence="1" id="KW-0812">Transmembrane</keyword>
<dbReference type="RefSeq" id="WP_069731861.1">
    <property type="nucleotide sequence ID" value="NZ_CP019914.1"/>
</dbReference>
<keyword evidence="1" id="KW-0472">Membrane</keyword>
<gene>
    <name evidence="2" type="ORF">BHAMNSH16_10480</name>
</gene>
<accession>A0AAC9XL67</accession>
<feature type="transmembrane region" description="Helical" evidence="1">
    <location>
        <begin position="12"/>
        <end position="32"/>
    </location>
</feature>
<dbReference type="EMBL" id="CP019914">
    <property type="protein sequence ID" value="ASJ22033.1"/>
    <property type="molecule type" value="Genomic_DNA"/>
</dbReference>